<dbReference type="Proteomes" id="UP000046395">
    <property type="component" value="Unassembled WGS sequence"/>
</dbReference>
<proteinExistence type="predicted"/>
<dbReference type="AlphaFoldDB" id="A0A5S6Q6D5"/>
<dbReference type="PANTHER" id="PTHR14659">
    <property type="entry name" value="ALPHA- AND GAMMA-ADAPTIN-BINDING PROTEIN P34"/>
    <property type="match status" value="1"/>
</dbReference>
<dbReference type="Pfam" id="PF10199">
    <property type="entry name" value="Adaptin_binding"/>
    <property type="match status" value="1"/>
</dbReference>
<organism evidence="1 2">
    <name type="scientific">Trichuris muris</name>
    <name type="common">Mouse whipworm</name>
    <dbReference type="NCBI Taxonomy" id="70415"/>
    <lineage>
        <taxon>Eukaryota</taxon>
        <taxon>Metazoa</taxon>
        <taxon>Ecdysozoa</taxon>
        <taxon>Nematoda</taxon>
        <taxon>Enoplea</taxon>
        <taxon>Dorylaimia</taxon>
        <taxon>Trichinellida</taxon>
        <taxon>Trichuridae</taxon>
        <taxon>Trichuris</taxon>
    </lineage>
</organism>
<evidence type="ECO:0000313" key="1">
    <source>
        <dbReference type="Proteomes" id="UP000046395"/>
    </source>
</evidence>
<accession>A0A5S6Q6D5</accession>
<protein>
    <submittedName>
        <fullName evidence="2">Uncharacterized protein</fullName>
    </submittedName>
</protein>
<sequence>MEVRQFTLHWCIENEFEIVVLQPSDDMIQEAAENCEKIGLDRIVEALQAHQWTNLVKKDAGNYSQCVDGERCLGEGLESQAANSDEEKSSSTSFTDLYEQFSSVVAHSKTLSGDQRKEYAAQMVTKFWKSMKVSGCSSLSDLSDGSDIA</sequence>
<name>A0A5S6Q6D5_TRIMR</name>
<dbReference type="STRING" id="70415.A0A5S6Q6D5"/>
<dbReference type="InterPro" id="IPR019341">
    <property type="entry name" value="Alpha/Gamma-adaptin-bd_p34"/>
</dbReference>
<dbReference type="Gene3D" id="3.40.50.11960">
    <property type="match status" value="1"/>
</dbReference>
<keyword evidence="1" id="KW-1185">Reference proteome</keyword>
<evidence type="ECO:0000313" key="2">
    <source>
        <dbReference type="WBParaSite" id="TMUE_1000002522.1"/>
    </source>
</evidence>
<dbReference type="PANTHER" id="PTHR14659:SF1">
    <property type="entry name" value="ALPHA- AND GAMMA-ADAPTIN-BINDING PROTEIN P34"/>
    <property type="match status" value="1"/>
</dbReference>
<reference evidence="2" key="1">
    <citation type="submission" date="2019-12" db="UniProtKB">
        <authorList>
            <consortium name="WormBaseParasite"/>
        </authorList>
    </citation>
    <scope>IDENTIFICATION</scope>
</reference>
<dbReference type="WBParaSite" id="TMUE_1000002522.1">
    <property type="protein sequence ID" value="TMUE_1000002522.1"/>
    <property type="gene ID" value="WBGene00295436"/>
</dbReference>